<dbReference type="InterPro" id="IPR036746">
    <property type="entry name" value="TT1725-like_sf"/>
</dbReference>
<protein>
    <recommendedName>
        <fullName evidence="2">DUF503 domain-containing protein</fullName>
    </recommendedName>
</protein>
<dbReference type="AlphaFoldDB" id="X1T0D9"/>
<dbReference type="PANTHER" id="PTHR36441:SF1">
    <property type="entry name" value="DUF503 DOMAIN-CONTAINING PROTEIN"/>
    <property type="match status" value="1"/>
</dbReference>
<gene>
    <name evidence="1" type="ORF">S12H4_20093</name>
</gene>
<accession>X1T0D9</accession>
<dbReference type="EMBL" id="BARW01010135">
    <property type="protein sequence ID" value="GAI73504.1"/>
    <property type="molecule type" value="Genomic_DNA"/>
</dbReference>
<evidence type="ECO:0008006" key="2">
    <source>
        <dbReference type="Google" id="ProtNLM"/>
    </source>
</evidence>
<dbReference type="Pfam" id="PF04456">
    <property type="entry name" value="DUF503"/>
    <property type="match status" value="1"/>
</dbReference>
<name>X1T0D9_9ZZZZ</name>
<evidence type="ECO:0000313" key="1">
    <source>
        <dbReference type="EMBL" id="GAI73504.1"/>
    </source>
</evidence>
<proteinExistence type="predicted"/>
<dbReference type="PANTHER" id="PTHR36441">
    <property type="entry name" value="HYPOTHETICAL CYTOSOLIC PROTEIN"/>
    <property type="match status" value="1"/>
</dbReference>
<reference evidence="1" key="1">
    <citation type="journal article" date="2014" name="Front. Microbiol.">
        <title>High frequency of phylogenetically diverse reductive dehalogenase-homologous genes in deep subseafloor sedimentary metagenomes.</title>
        <authorList>
            <person name="Kawai M."/>
            <person name="Futagami T."/>
            <person name="Toyoda A."/>
            <person name="Takaki Y."/>
            <person name="Nishi S."/>
            <person name="Hori S."/>
            <person name="Arai W."/>
            <person name="Tsubouchi T."/>
            <person name="Morono Y."/>
            <person name="Uchiyama I."/>
            <person name="Ito T."/>
            <person name="Fujiyama A."/>
            <person name="Inagaki F."/>
            <person name="Takami H."/>
        </authorList>
    </citation>
    <scope>NUCLEOTIDE SEQUENCE</scope>
    <source>
        <strain evidence="1">Expedition CK06-06</strain>
    </source>
</reference>
<sequence>MLDKKPSHNEYPESGYEKMIVGVMTAQLHIQGITSLKEKRSIIKSVIGRLKSRFNVSVAEVEHQDNKTRAVVAIAMVCNETRFINQQFDTIINFMQKDGRFYLGQIERETFNS</sequence>
<comment type="caution">
    <text evidence="1">The sequence shown here is derived from an EMBL/GenBank/DDBJ whole genome shotgun (WGS) entry which is preliminary data.</text>
</comment>
<dbReference type="Gene3D" id="3.30.70.1120">
    <property type="entry name" value="TT1725-like"/>
    <property type="match status" value="1"/>
</dbReference>
<organism evidence="1">
    <name type="scientific">marine sediment metagenome</name>
    <dbReference type="NCBI Taxonomy" id="412755"/>
    <lineage>
        <taxon>unclassified sequences</taxon>
        <taxon>metagenomes</taxon>
        <taxon>ecological metagenomes</taxon>
    </lineage>
</organism>
<dbReference type="InterPro" id="IPR007546">
    <property type="entry name" value="DUF503"/>
</dbReference>
<dbReference type="SUPFAM" id="SSF103007">
    <property type="entry name" value="Hypothetical protein TT1725"/>
    <property type="match status" value="1"/>
</dbReference>